<evidence type="ECO:0000313" key="1">
    <source>
        <dbReference type="EMBL" id="KAI8565789.1"/>
    </source>
</evidence>
<sequence>MAAASDGKPEWLSLSVALAFATISASAAVSVYFWRGKPRGENERVKELEVSLKSSLENCAAERQGRIRAQQALRKALAQPKLENLKATSYPMVPIAIIRSCFSTRNGTPRQPLLVPLARAQLLFDPARVPPASLEGLEEYSHCWIIYVFHLNTNLEKLWKHPSNSKFKAKVRVPKLKGEKMGLFATRSPHRPCPIGLTVAKIEEVQGRMVLVSGVDLVDGTPVLDIKPYLPYSDSINGATVPTWVKEDNPLAVVSVNFSEGFSTDLADCWTKLEKKCLYASPDEFLSLIKQVLSWDIRSLSQRSRPHNRLVQIENGDRVDDDTEDLVDYLDESASRGEGISLSSGDVIYHVILEGLNVSYRIDFDGNVLVEQVILSTHIPDSCTNTAKTTIAKAGLASSDYLQTVFNDPRPEPSSWSGRTLWSALPRSVAKFFCAGAFSTSRSYAASVVISRVSGGSAPLLGSGRVRASSAIMVEAWAVSITCGMAMDHGLEEILQMHELNLEEILLSSFGFGIKVRAMESPGPDTSRYTAARSSVIDSFKGCSIMTGPRIPKEELRRKITMPLYLRLAIRDAILSNNVAFGNHHHDASGEAVHSPESPLVVFINSRSGGRHGPELKERLQDLMGEQQVFDLQFVKPHEFVKYGLGCLENLADLGDTCARDAREKLKVVVAGGDGTVGWVLGSLGELHKEGREPVPGTAIIPLGTGNDLSRSFGWGGSFPFNWKSAIKSSLDRATTGPICRLDSWIVSILLPNREVVDPPHSLKPVEECFLDQELEIDGELPEKMTCYEGVFYNYFSIGMDAQVAYSFHNLRNEKPYLAQGPISNKLIYSGYGCTQGWFFTPCMSDPSLRGLNNVVRMYIKKVNSSEWEQISIPSSVRSLVALNLNNYASGRNPWGNLKPDYMEKRGFVEAHVDDGLLEIFGLKQGWHASFVMTELISAKHIAQAAVIRFEFRGGEWQEAYMQMDGEPWKQPMDKDYSTFVEIKRVPFQSVMIHGE</sequence>
<reference evidence="1" key="1">
    <citation type="submission" date="2022-02" db="EMBL/GenBank/DDBJ databases">
        <title>Plant Genome Project.</title>
        <authorList>
            <person name="Zhang R.-G."/>
        </authorList>
    </citation>
    <scope>NUCLEOTIDE SEQUENCE</scope>
    <source>
        <strain evidence="1">AT1</strain>
    </source>
</reference>
<organism evidence="1 2">
    <name type="scientific">Rhododendron molle</name>
    <name type="common">Chinese azalea</name>
    <name type="synonym">Azalea mollis</name>
    <dbReference type="NCBI Taxonomy" id="49168"/>
    <lineage>
        <taxon>Eukaryota</taxon>
        <taxon>Viridiplantae</taxon>
        <taxon>Streptophyta</taxon>
        <taxon>Embryophyta</taxon>
        <taxon>Tracheophyta</taxon>
        <taxon>Spermatophyta</taxon>
        <taxon>Magnoliopsida</taxon>
        <taxon>eudicotyledons</taxon>
        <taxon>Gunneridae</taxon>
        <taxon>Pentapetalae</taxon>
        <taxon>asterids</taxon>
        <taxon>Ericales</taxon>
        <taxon>Ericaceae</taxon>
        <taxon>Ericoideae</taxon>
        <taxon>Rhodoreae</taxon>
        <taxon>Rhododendron</taxon>
    </lineage>
</organism>
<proteinExistence type="predicted"/>
<comment type="caution">
    <text evidence="1">The sequence shown here is derived from an EMBL/GenBank/DDBJ whole genome shotgun (WGS) entry which is preliminary data.</text>
</comment>
<evidence type="ECO:0000313" key="2">
    <source>
        <dbReference type="Proteomes" id="UP001062846"/>
    </source>
</evidence>
<keyword evidence="2" id="KW-1185">Reference proteome</keyword>
<name>A0ACC0PKZ4_RHOML</name>
<dbReference type="EMBL" id="CM046390">
    <property type="protein sequence ID" value="KAI8565789.1"/>
    <property type="molecule type" value="Genomic_DNA"/>
</dbReference>
<dbReference type="Proteomes" id="UP001062846">
    <property type="component" value="Chromosome 3"/>
</dbReference>
<protein>
    <submittedName>
        <fullName evidence="1">Uncharacterized protein</fullName>
    </submittedName>
</protein>
<gene>
    <name evidence="1" type="ORF">RHMOL_Rhmol03G0289000</name>
</gene>
<accession>A0ACC0PKZ4</accession>